<dbReference type="OrthoDB" id="5424577at2759"/>
<dbReference type="RefSeq" id="XP_003847155.1">
    <property type="nucleotide sequence ID" value="XM_003847107.1"/>
</dbReference>
<gene>
    <name evidence="2" type="ORF">MYCGRDRAFT_97815</name>
</gene>
<accession>F9XRG4</accession>
<dbReference type="EMBL" id="CM001212">
    <property type="protein sequence ID" value="EGP82131.1"/>
    <property type="molecule type" value="Genomic_DNA"/>
</dbReference>
<evidence type="ECO:0000256" key="1">
    <source>
        <dbReference type="SAM" id="MobiDB-lite"/>
    </source>
</evidence>
<keyword evidence="3" id="KW-1185">Reference proteome</keyword>
<dbReference type="Proteomes" id="UP000008062">
    <property type="component" value="Chromosome 17"/>
</dbReference>
<organism evidence="2 3">
    <name type="scientific">Zymoseptoria tritici (strain CBS 115943 / IPO323)</name>
    <name type="common">Speckled leaf blotch fungus</name>
    <name type="synonym">Septoria tritici</name>
    <dbReference type="NCBI Taxonomy" id="336722"/>
    <lineage>
        <taxon>Eukaryota</taxon>
        <taxon>Fungi</taxon>
        <taxon>Dikarya</taxon>
        <taxon>Ascomycota</taxon>
        <taxon>Pezizomycotina</taxon>
        <taxon>Dothideomycetes</taxon>
        <taxon>Dothideomycetidae</taxon>
        <taxon>Mycosphaerellales</taxon>
        <taxon>Mycosphaerellaceae</taxon>
        <taxon>Zymoseptoria</taxon>
    </lineage>
</organism>
<proteinExistence type="predicted"/>
<sequence length="108" mass="12349">MSNVSTPRNHKMKKSTNEFGFERTPSNWSAVPTLVEWVKMLFLAYGQNQSERGENGILRKQGLGRRRSRITSMEDDPRFLLTAADSDDDLPPVTDLLRDHPRLDAFEG</sequence>
<feature type="region of interest" description="Disordered" evidence="1">
    <location>
        <begin position="1"/>
        <end position="23"/>
    </location>
</feature>
<dbReference type="AlphaFoldDB" id="F9XRG4"/>
<name>F9XRG4_ZYMTI</name>
<dbReference type="InParanoid" id="F9XRG4"/>
<dbReference type="GeneID" id="13399698"/>
<evidence type="ECO:0000313" key="2">
    <source>
        <dbReference type="EMBL" id="EGP82131.1"/>
    </source>
</evidence>
<dbReference type="KEGG" id="ztr:MYCGRDRAFT_97815"/>
<protein>
    <submittedName>
        <fullName evidence="2">Uncharacterized protein</fullName>
    </submittedName>
</protein>
<dbReference type="HOGENOM" id="CLU_2199077_0_0_1"/>
<evidence type="ECO:0000313" key="3">
    <source>
        <dbReference type="Proteomes" id="UP000008062"/>
    </source>
</evidence>
<reference evidence="2 3" key="1">
    <citation type="journal article" date="2011" name="PLoS Genet.">
        <title>Finished genome of the fungal wheat pathogen Mycosphaerella graminicola reveals dispensome structure, chromosome plasticity, and stealth pathogenesis.</title>
        <authorList>
            <person name="Goodwin S.B."/>
            <person name="Ben M'barek S."/>
            <person name="Dhillon B."/>
            <person name="Wittenberg A.H.J."/>
            <person name="Crane C.F."/>
            <person name="Hane J.K."/>
            <person name="Foster A.J."/>
            <person name="Van der Lee T.A.J."/>
            <person name="Grimwood J."/>
            <person name="Aerts A."/>
            <person name="Antoniw J."/>
            <person name="Bailey A."/>
            <person name="Bluhm B."/>
            <person name="Bowler J."/>
            <person name="Bristow J."/>
            <person name="van der Burgt A."/>
            <person name="Canto-Canche B."/>
            <person name="Churchill A.C.L."/>
            <person name="Conde-Ferraez L."/>
            <person name="Cools H.J."/>
            <person name="Coutinho P.M."/>
            <person name="Csukai M."/>
            <person name="Dehal P."/>
            <person name="De Wit P."/>
            <person name="Donzelli B."/>
            <person name="van de Geest H.C."/>
            <person name="van Ham R.C.H.J."/>
            <person name="Hammond-Kosack K.E."/>
            <person name="Henrissat B."/>
            <person name="Kilian A."/>
            <person name="Kobayashi A.K."/>
            <person name="Koopmann E."/>
            <person name="Kourmpetis Y."/>
            <person name="Kuzniar A."/>
            <person name="Lindquist E."/>
            <person name="Lombard V."/>
            <person name="Maliepaard C."/>
            <person name="Martins N."/>
            <person name="Mehrabi R."/>
            <person name="Nap J.P.H."/>
            <person name="Ponomarenko A."/>
            <person name="Rudd J.J."/>
            <person name="Salamov A."/>
            <person name="Schmutz J."/>
            <person name="Schouten H.J."/>
            <person name="Shapiro H."/>
            <person name="Stergiopoulos I."/>
            <person name="Torriani S.F.F."/>
            <person name="Tu H."/>
            <person name="de Vries R.P."/>
            <person name="Waalwijk C."/>
            <person name="Ware S.B."/>
            <person name="Wiebenga A."/>
            <person name="Zwiers L.-H."/>
            <person name="Oliver R.P."/>
            <person name="Grigoriev I.V."/>
            <person name="Kema G.H.J."/>
        </authorList>
    </citation>
    <scope>NUCLEOTIDE SEQUENCE [LARGE SCALE GENOMIC DNA]</scope>
    <source>
        <strain evidence="3">CBS 115943 / IPO323</strain>
    </source>
</reference>